<dbReference type="VEuPathDB" id="FungiDB:RhiirA1_401994"/>
<organism evidence="1 2">
    <name type="scientific">Rhizophagus irregularis</name>
    <dbReference type="NCBI Taxonomy" id="588596"/>
    <lineage>
        <taxon>Eukaryota</taxon>
        <taxon>Fungi</taxon>
        <taxon>Fungi incertae sedis</taxon>
        <taxon>Mucoromycota</taxon>
        <taxon>Glomeromycotina</taxon>
        <taxon>Glomeromycetes</taxon>
        <taxon>Glomerales</taxon>
        <taxon>Glomeraceae</taxon>
        <taxon>Rhizophagus</taxon>
    </lineage>
</organism>
<comment type="caution">
    <text evidence="1">The sequence shown here is derived from an EMBL/GenBank/DDBJ whole genome shotgun (WGS) entry which is preliminary data.</text>
</comment>
<dbReference type="Proteomes" id="UP000233469">
    <property type="component" value="Unassembled WGS sequence"/>
</dbReference>
<evidence type="ECO:0000313" key="1">
    <source>
        <dbReference type="EMBL" id="PKK58606.1"/>
    </source>
</evidence>
<reference evidence="1 2" key="1">
    <citation type="submission" date="2016-04" db="EMBL/GenBank/DDBJ databases">
        <title>Genome analyses suggest a sexual origin of heterokaryosis in a supposedly ancient asexual fungus.</title>
        <authorList>
            <person name="Ropars J."/>
            <person name="Sedzielewska K."/>
            <person name="Noel J."/>
            <person name="Charron P."/>
            <person name="Farinelli L."/>
            <person name="Marton T."/>
            <person name="Kruger M."/>
            <person name="Pelin A."/>
            <person name="Brachmann A."/>
            <person name="Corradi N."/>
        </authorList>
    </citation>
    <scope>NUCLEOTIDE SEQUENCE [LARGE SCALE GENOMIC DNA]</scope>
    <source>
        <strain evidence="1 2">C2</strain>
    </source>
</reference>
<dbReference type="VEuPathDB" id="FungiDB:FUN_016453"/>
<dbReference type="VEuPathDB" id="FungiDB:RhiirFUN_005272"/>
<sequence>MVNNKSKPGCKQNGQRAYIGILQSHLANECTNCPEEIQNYWLGFIAAKDSLDDDDSASIASSTGFNKKRKVTFNNHETATKILTACNSITKYFKASHICNSLLSESTKSLKIEGDGLKCFIKTRWTFIYKATYSFVRMRRALDEVVTNNPEEITNSTVKKYLKKQDFYDKINTLVKLLRPIKNAILMLEGNQTNLADAFIQMIVLIGSVDSEIFLNYYNYSNLRAVILRF</sequence>
<dbReference type="AlphaFoldDB" id="A0A2N1MAF2"/>
<evidence type="ECO:0000313" key="2">
    <source>
        <dbReference type="Proteomes" id="UP000233469"/>
    </source>
</evidence>
<accession>A0A2N1MAF2</accession>
<dbReference type="SUPFAM" id="SSF53098">
    <property type="entry name" value="Ribonuclease H-like"/>
    <property type="match status" value="1"/>
</dbReference>
<name>A0A2N1MAF2_9GLOM</name>
<dbReference type="InterPro" id="IPR012337">
    <property type="entry name" value="RNaseH-like_sf"/>
</dbReference>
<proteinExistence type="predicted"/>
<dbReference type="VEuPathDB" id="FungiDB:RhiirFUN_005797"/>
<reference evidence="1 2" key="2">
    <citation type="submission" date="2017-10" db="EMBL/GenBank/DDBJ databases">
        <title>Extensive intraspecific genome diversity in a model arbuscular mycorrhizal fungus.</title>
        <authorList>
            <person name="Chen E.C.H."/>
            <person name="Morin E."/>
            <person name="Baudet D."/>
            <person name="Noel J."/>
            <person name="Ndikumana S."/>
            <person name="Charron P."/>
            <person name="St-Onge C."/>
            <person name="Giorgi J."/>
            <person name="Grigoriev I.V."/>
            <person name="Roux C."/>
            <person name="Martin F.M."/>
            <person name="Corradi N."/>
        </authorList>
    </citation>
    <scope>NUCLEOTIDE SEQUENCE [LARGE SCALE GENOMIC DNA]</scope>
    <source>
        <strain evidence="1 2">C2</strain>
    </source>
</reference>
<gene>
    <name evidence="1" type="ORF">RhiirC2_796039</name>
</gene>
<dbReference type="EMBL" id="LLXL01003490">
    <property type="protein sequence ID" value="PKK58606.1"/>
    <property type="molecule type" value="Genomic_DNA"/>
</dbReference>
<protein>
    <submittedName>
        <fullName evidence="1">Uncharacterized protein</fullName>
    </submittedName>
</protein>